<comment type="caution">
    <text evidence="3">The sequence shown here is derived from an EMBL/GenBank/DDBJ whole genome shotgun (WGS) entry which is preliminary data.</text>
</comment>
<evidence type="ECO:0000256" key="1">
    <source>
        <dbReference type="SAM" id="Coils"/>
    </source>
</evidence>
<protein>
    <submittedName>
        <fullName evidence="3">Uncharacterized protein</fullName>
    </submittedName>
</protein>
<feature type="coiled-coil region" evidence="1">
    <location>
        <begin position="46"/>
        <end position="100"/>
    </location>
</feature>
<gene>
    <name evidence="3" type="ORF">CYMTET_52404</name>
</gene>
<feature type="region of interest" description="Disordered" evidence="2">
    <location>
        <begin position="147"/>
        <end position="178"/>
    </location>
</feature>
<accession>A0AAE0BKD9</accession>
<evidence type="ECO:0000313" key="4">
    <source>
        <dbReference type="Proteomes" id="UP001190700"/>
    </source>
</evidence>
<sequence length="246" mass="28055">MTSFQDDTDFVRRGDTMRLAKANQDREVLLQQGVTDAKKHREQKQYQAELRRKQAEEAKIKEHARKIALKEQRREIAEHRRQSEREQQQAEVKLRNQEMNQRIAKCKEFKQKTSGTVSSKVRASRAVSCVELRPSAHIEAEGWRLSDCPERQGPLQRRNSAPRSRAVPEDSDTAPQEAGYVSGAHSNLAAYEVLSPPGSVHLGRDRRPFQSSPMWQAESPITQQCAPSCKAWVVLCCPRDLQQCAP</sequence>
<proteinExistence type="predicted"/>
<evidence type="ECO:0000313" key="3">
    <source>
        <dbReference type="EMBL" id="KAK3237528.1"/>
    </source>
</evidence>
<keyword evidence="1" id="KW-0175">Coiled coil</keyword>
<reference evidence="3 4" key="1">
    <citation type="journal article" date="2015" name="Genome Biol. Evol.">
        <title>Comparative Genomics of a Bacterivorous Green Alga Reveals Evolutionary Causalities and Consequences of Phago-Mixotrophic Mode of Nutrition.</title>
        <authorList>
            <person name="Burns J.A."/>
            <person name="Paasch A."/>
            <person name="Narechania A."/>
            <person name="Kim E."/>
        </authorList>
    </citation>
    <scope>NUCLEOTIDE SEQUENCE [LARGE SCALE GENOMIC DNA]</scope>
    <source>
        <strain evidence="3 4">PLY_AMNH</strain>
    </source>
</reference>
<dbReference type="Proteomes" id="UP001190700">
    <property type="component" value="Unassembled WGS sequence"/>
</dbReference>
<feature type="non-terminal residue" evidence="3">
    <location>
        <position position="246"/>
    </location>
</feature>
<dbReference type="EMBL" id="LGRX02034548">
    <property type="protein sequence ID" value="KAK3237528.1"/>
    <property type="molecule type" value="Genomic_DNA"/>
</dbReference>
<dbReference type="AlphaFoldDB" id="A0AAE0BKD9"/>
<evidence type="ECO:0000256" key="2">
    <source>
        <dbReference type="SAM" id="MobiDB-lite"/>
    </source>
</evidence>
<name>A0AAE0BKD9_9CHLO</name>
<organism evidence="3 4">
    <name type="scientific">Cymbomonas tetramitiformis</name>
    <dbReference type="NCBI Taxonomy" id="36881"/>
    <lineage>
        <taxon>Eukaryota</taxon>
        <taxon>Viridiplantae</taxon>
        <taxon>Chlorophyta</taxon>
        <taxon>Pyramimonadophyceae</taxon>
        <taxon>Pyramimonadales</taxon>
        <taxon>Pyramimonadaceae</taxon>
        <taxon>Cymbomonas</taxon>
    </lineage>
</organism>
<keyword evidence="4" id="KW-1185">Reference proteome</keyword>